<protein>
    <submittedName>
        <fullName evidence="2">Uncharacterized protein</fullName>
    </submittedName>
</protein>
<name>A0A7T4A931_AERJA</name>
<gene>
    <name evidence="2" type="ORF">I6H43_19150</name>
</gene>
<dbReference type="Proteomes" id="UP000595481">
    <property type="component" value="Chromosome"/>
</dbReference>
<reference evidence="2 3" key="1">
    <citation type="submission" date="2020-12" db="EMBL/GenBank/DDBJ databases">
        <title>FDA dAtabase for Regulatory Grade micrObial Sequences (FDA-ARGOS): Supporting development and validation of Infectious Disease Dx tests.</title>
        <authorList>
            <person name="Sproer C."/>
            <person name="Gronow S."/>
            <person name="Severitt S."/>
            <person name="Schroder I."/>
            <person name="Tallon L."/>
            <person name="Sadzewicz L."/>
            <person name="Zhao X."/>
            <person name="Boylan J."/>
            <person name="Ott S."/>
            <person name="Bowen H."/>
            <person name="Vavikolanu K."/>
            <person name="Mehta A."/>
            <person name="Aluvathingal J."/>
            <person name="Nadendla S."/>
            <person name="Lowell S."/>
            <person name="Myers T."/>
            <person name="Yan Y."/>
            <person name="Sichtig H."/>
        </authorList>
    </citation>
    <scope>NUCLEOTIDE SEQUENCE [LARGE SCALE GENOMIC DNA]</scope>
    <source>
        <strain evidence="2 3">FDAARGOS_986</strain>
    </source>
</reference>
<keyword evidence="3" id="KW-1185">Reference proteome</keyword>
<proteinExistence type="predicted"/>
<dbReference type="EMBL" id="CP066092">
    <property type="protein sequence ID" value="QQB19604.1"/>
    <property type="molecule type" value="Genomic_DNA"/>
</dbReference>
<sequence length="86" mass="9394">MTYFAWANGTNPPTFIGPPNPRTGKRSQRGTLSAFLCRNDRDRFIAQTLGAAVAITAKEARELKAGLDERAFKELVTVLLGGTCHE</sequence>
<feature type="region of interest" description="Disordered" evidence="1">
    <location>
        <begin position="1"/>
        <end position="28"/>
    </location>
</feature>
<organism evidence="2 3">
    <name type="scientific">Aeromonas jandaei</name>
    <dbReference type="NCBI Taxonomy" id="650"/>
    <lineage>
        <taxon>Bacteria</taxon>
        <taxon>Pseudomonadati</taxon>
        <taxon>Pseudomonadota</taxon>
        <taxon>Gammaproteobacteria</taxon>
        <taxon>Aeromonadales</taxon>
        <taxon>Aeromonadaceae</taxon>
        <taxon>Aeromonas</taxon>
    </lineage>
</organism>
<accession>A0A7T4A931</accession>
<dbReference type="RefSeq" id="WP_042031153.1">
    <property type="nucleotide sequence ID" value="NZ_CAWMFX010000027.1"/>
</dbReference>
<dbReference type="GeneID" id="69553438"/>
<evidence type="ECO:0000313" key="2">
    <source>
        <dbReference type="EMBL" id="QQB19604.1"/>
    </source>
</evidence>
<evidence type="ECO:0000313" key="3">
    <source>
        <dbReference type="Proteomes" id="UP000595481"/>
    </source>
</evidence>
<evidence type="ECO:0000256" key="1">
    <source>
        <dbReference type="SAM" id="MobiDB-lite"/>
    </source>
</evidence>